<comment type="caution">
    <text evidence="2">The sequence shown here is derived from an EMBL/GenBank/DDBJ whole genome shotgun (WGS) entry which is preliminary data.</text>
</comment>
<dbReference type="EMBL" id="JYDP01001340">
    <property type="protein sequence ID" value="KRY98492.1"/>
    <property type="molecule type" value="Genomic_DNA"/>
</dbReference>
<keyword evidence="1" id="KW-1133">Transmembrane helix</keyword>
<evidence type="ECO:0000313" key="2">
    <source>
        <dbReference type="EMBL" id="KRY98492.1"/>
    </source>
</evidence>
<dbReference type="AlphaFoldDB" id="A0A0V1GJZ7"/>
<feature type="transmembrane region" description="Helical" evidence="1">
    <location>
        <begin position="21"/>
        <end position="41"/>
    </location>
</feature>
<dbReference type="Proteomes" id="UP000055024">
    <property type="component" value="Unassembled WGS sequence"/>
</dbReference>
<evidence type="ECO:0000313" key="3">
    <source>
        <dbReference type="Proteomes" id="UP000055024"/>
    </source>
</evidence>
<sequence length="43" mass="5123">MIQRFCKYLDKYAVMKRATSLGCFGVFGENFFDKFLAFFVINR</sequence>
<name>A0A0V1GJZ7_9BILA</name>
<keyword evidence="1" id="KW-0472">Membrane</keyword>
<reference evidence="2 3" key="1">
    <citation type="submission" date="2015-01" db="EMBL/GenBank/DDBJ databases">
        <title>Evolution of Trichinella species and genotypes.</title>
        <authorList>
            <person name="Korhonen P.K."/>
            <person name="Edoardo P."/>
            <person name="Giuseppe L.R."/>
            <person name="Gasser R.B."/>
        </authorList>
    </citation>
    <scope>NUCLEOTIDE SEQUENCE [LARGE SCALE GENOMIC DNA]</scope>
    <source>
        <strain evidence="2">ISS1029</strain>
    </source>
</reference>
<keyword evidence="3" id="KW-1185">Reference proteome</keyword>
<organism evidence="2 3">
    <name type="scientific">Trichinella zimbabwensis</name>
    <dbReference type="NCBI Taxonomy" id="268475"/>
    <lineage>
        <taxon>Eukaryota</taxon>
        <taxon>Metazoa</taxon>
        <taxon>Ecdysozoa</taxon>
        <taxon>Nematoda</taxon>
        <taxon>Enoplea</taxon>
        <taxon>Dorylaimia</taxon>
        <taxon>Trichinellida</taxon>
        <taxon>Trichinellidae</taxon>
        <taxon>Trichinella</taxon>
    </lineage>
</organism>
<accession>A0A0V1GJZ7</accession>
<evidence type="ECO:0000256" key="1">
    <source>
        <dbReference type="SAM" id="Phobius"/>
    </source>
</evidence>
<proteinExistence type="predicted"/>
<keyword evidence="1" id="KW-0812">Transmembrane</keyword>
<protein>
    <submittedName>
        <fullName evidence="2">Uncharacterized protein</fullName>
    </submittedName>
</protein>
<gene>
    <name evidence="2" type="ORF">T11_300</name>
</gene>